<keyword evidence="1" id="KW-1133">Transmembrane helix</keyword>
<proteinExistence type="predicted"/>
<keyword evidence="1" id="KW-0472">Membrane</keyword>
<keyword evidence="1" id="KW-0812">Transmembrane</keyword>
<reference evidence="2 3" key="1">
    <citation type="submission" date="2022-03" db="EMBL/GenBank/DDBJ databases">
        <title>Hymenobactersp. isolated from the air.</title>
        <authorList>
            <person name="Won M."/>
            <person name="Kwon S.-W."/>
        </authorList>
    </citation>
    <scope>NUCLEOTIDE SEQUENCE [LARGE SCALE GENOMIC DNA]</scope>
    <source>
        <strain evidence="2 3">KACC 22596</strain>
    </source>
</reference>
<evidence type="ECO:0000313" key="2">
    <source>
        <dbReference type="EMBL" id="UOE33221.1"/>
    </source>
</evidence>
<keyword evidence="3" id="KW-1185">Reference proteome</keyword>
<dbReference type="EMBL" id="CP094534">
    <property type="protein sequence ID" value="UOE33221.1"/>
    <property type="molecule type" value="Genomic_DNA"/>
</dbReference>
<organism evidence="2 3">
    <name type="scientific">Hymenobacter monticola</name>
    <dbReference type="NCBI Taxonomy" id="1705399"/>
    <lineage>
        <taxon>Bacteria</taxon>
        <taxon>Pseudomonadati</taxon>
        <taxon>Bacteroidota</taxon>
        <taxon>Cytophagia</taxon>
        <taxon>Cytophagales</taxon>
        <taxon>Hymenobacteraceae</taxon>
        <taxon>Hymenobacter</taxon>
    </lineage>
</organism>
<protein>
    <submittedName>
        <fullName evidence="2">Uncharacterized protein</fullName>
    </submittedName>
</protein>
<gene>
    <name evidence="2" type="ORF">MTP16_19105</name>
</gene>
<sequence>MNKASLLESIYLVLGPLLFLSFILALVGFYLMKFGKSKSSTLYGPLLFGQVFFLGFLIGIIKTSMESEYRDMTVNFLSRKEINIKLDGKNFFSERKDSIITQIANMKSTPAHHSSPIDERGVVLTSGTDSMELQLFRDSNKKGEYWVFYRGYEIGRYHTE</sequence>
<accession>A0ABY4B5D7</accession>
<dbReference type="RefSeq" id="WP_243512895.1">
    <property type="nucleotide sequence ID" value="NZ_CP094534.1"/>
</dbReference>
<evidence type="ECO:0000313" key="3">
    <source>
        <dbReference type="Proteomes" id="UP000831390"/>
    </source>
</evidence>
<name>A0ABY4B5D7_9BACT</name>
<dbReference type="Proteomes" id="UP000831390">
    <property type="component" value="Chromosome"/>
</dbReference>
<feature type="transmembrane region" description="Helical" evidence="1">
    <location>
        <begin position="12"/>
        <end position="31"/>
    </location>
</feature>
<evidence type="ECO:0000256" key="1">
    <source>
        <dbReference type="SAM" id="Phobius"/>
    </source>
</evidence>
<feature type="transmembrane region" description="Helical" evidence="1">
    <location>
        <begin position="43"/>
        <end position="61"/>
    </location>
</feature>